<dbReference type="Gene3D" id="3.40.190.150">
    <property type="entry name" value="Bordetella uptake gene, domain 1"/>
    <property type="match status" value="1"/>
</dbReference>
<evidence type="ECO:0000256" key="1">
    <source>
        <dbReference type="ARBA" id="ARBA00006987"/>
    </source>
</evidence>
<feature type="chain" id="PRO_5015583071" evidence="2">
    <location>
        <begin position="26"/>
        <end position="331"/>
    </location>
</feature>
<name>A0A2U2N1Q3_9GAMM</name>
<evidence type="ECO:0000313" key="4">
    <source>
        <dbReference type="Proteomes" id="UP000245474"/>
    </source>
</evidence>
<evidence type="ECO:0000256" key="2">
    <source>
        <dbReference type="SAM" id="SignalP"/>
    </source>
</evidence>
<comment type="caution">
    <text evidence="3">The sequence shown here is derived from an EMBL/GenBank/DDBJ whole genome shotgun (WGS) entry which is preliminary data.</text>
</comment>
<accession>A0A2U2N1Q3</accession>
<proteinExistence type="inferred from homology"/>
<feature type="signal peptide" evidence="2">
    <location>
        <begin position="1"/>
        <end position="25"/>
    </location>
</feature>
<dbReference type="AlphaFoldDB" id="A0A2U2N1Q3"/>
<sequence length="331" mass="34998">MSRLWSAATFAAVSLIAMLPGGAAAQDFTASGVECIAPADPGGGWDFTCRSVGRILDELDLVEGSVNVTNMAGAGGGVAYSNVVSKRADDDNLIVAASTATTTRLAQNQYAGLSADQVRWIATLGADFGVIAVSPDSEHEDLNDLMEAIAENPRDVSFGGGSAVGGWDHLKVLLAARAAGVEDVRAIKYVSFNNGGTAITQMRGGHIDAFTGDLSEATGQIEAGAIRVLAVLADERLPDKFSDLPTAAEQGVDVVGANWRGFYAGGEMSDAAYDYWVNAMEEVYNSTEWQEAMTRNGLVPFWRAGEEMDDFVNEQVAELTELSREIGILQE</sequence>
<dbReference type="Gene3D" id="3.40.190.10">
    <property type="entry name" value="Periplasmic binding protein-like II"/>
    <property type="match status" value="1"/>
</dbReference>
<dbReference type="PANTHER" id="PTHR42928">
    <property type="entry name" value="TRICARBOXYLATE-BINDING PROTEIN"/>
    <property type="match status" value="1"/>
</dbReference>
<dbReference type="CDD" id="cd07012">
    <property type="entry name" value="PBP2_Bug_TTT"/>
    <property type="match status" value="1"/>
</dbReference>
<dbReference type="OrthoDB" id="9780943at2"/>
<gene>
    <name evidence="3" type="ORF">DEM34_09915</name>
</gene>
<dbReference type="SUPFAM" id="SSF53850">
    <property type="entry name" value="Periplasmic binding protein-like II"/>
    <property type="match status" value="1"/>
</dbReference>
<organism evidence="3 4">
    <name type="scientific">Sediminicurvatus halobius</name>
    <dbReference type="NCBI Taxonomy" id="2182432"/>
    <lineage>
        <taxon>Bacteria</taxon>
        <taxon>Pseudomonadati</taxon>
        <taxon>Pseudomonadota</taxon>
        <taxon>Gammaproteobacteria</taxon>
        <taxon>Chromatiales</taxon>
        <taxon>Ectothiorhodospiraceae</taxon>
        <taxon>Sediminicurvatus</taxon>
    </lineage>
</organism>
<evidence type="ECO:0000313" key="3">
    <source>
        <dbReference type="EMBL" id="PWG63155.1"/>
    </source>
</evidence>
<protein>
    <submittedName>
        <fullName evidence="3">C4-dicarboxylate ABC transporter substrate-binding protein</fullName>
    </submittedName>
</protein>
<comment type="similarity">
    <text evidence="1">Belongs to the UPF0065 (bug) family.</text>
</comment>
<keyword evidence="4" id="KW-1185">Reference proteome</keyword>
<keyword evidence="2" id="KW-0732">Signal</keyword>
<dbReference type="PIRSF" id="PIRSF017082">
    <property type="entry name" value="YflP"/>
    <property type="match status" value="1"/>
</dbReference>
<dbReference type="Pfam" id="PF03401">
    <property type="entry name" value="TctC"/>
    <property type="match status" value="1"/>
</dbReference>
<reference evidence="3 4" key="1">
    <citation type="submission" date="2018-05" db="EMBL/GenBank/DDBJ databases">
        <title>Spiribacter halobius sp. nov., a moderately halophilic bacterium isolated from marine solar saltern.</title>
        <authorList>
            <person name="Zheng W.-S."/>
            <person name="Lu D.-C."/>
            <person name="Du Z.-J."/>
        </authorList>
    </citation>
    <scope>NUCLEOTIDE SEQUENCE [LARGE SCALE GENOMIC DNA]</scope>
    <source>
        <strain evidence="3 4">E85</strain>
    </source>
</reference>
<dbReference type="RefSeq" id="WP_109678655.1">
    <property type="nucleotide sequence ID" value="NZ_CP086615.1"/>
</dbReference>
<dbReference type="Proteomes" id="UP000245474">
    <property type="component" value="Unassembled WGS sequence"/>
</dbReference>
<dbReference type="EMBL" id="QFFI01000013">
    <property type="protein sequence ID" value="PWG63155.1"/>
    <property type="molecule type" value="Genomic_DNA"/>
</dbReference>
<dbReference type="PANTHER" id="PTHR42928:SF3">
    <property type="entry name" value="UPF0065 PROTEIN YFLP"/>
    <property type="match status" value="1"/>
</dbReference>
<dbReference type="InterPro" id="IPR042100">
    <property type="entry name" value="Bug_dom1"/>
</dbReference>
<dbReference type="InterPro" id="IPR005064">
    <property type="entry name" value="BUG"/>
</dbReference>